<dbReference type="Gene3D" id="1.10.10.60">
    <property type="entry name" value="Homeodomain-like"/>
    <property type="match status" value="2"/>
</dbReference>
<sequence>MSGQHLLSFQIATPGSWPKAQDSSLDRVNGRRSRTRFTEDQVKILIHAFSENPYPGYTTIQKLALEIDANESRIQTWFQNRRQRHLAQRRSEAEEDVDANQDQDRKQRCFSLKMRSRPRQPRITYTPFQVHSLLRAFEENSYPGIGSGEQLVRKLRFQFTFGFIIKGIEKSGP</sequence>
<evidence type="ECO:0000313" key="9">
    <source>
        <dbReference type="Proteomes" id="UP000558488"/>
    </source>
</evidence>
<dbReference type="SUPFAM" id="SSF46689">
    <property type="entry name" value="Homeodomain-like"/>
    <property type="match status" value="2"/>
</dbReference>
<name>A0A7J7ZJL0_PIPKU</name>
<evidence type="ECO:0000256" key="3">
    <source>
        <dbReference type="ARBA" id="ARBA00023155"/>
    </source>
</evidence>
<gene>
    <name evidence="8" type="ORF">mPipKuh1_009491</name>
</gene>
<dbReference type="EMBL" id="JACAGB010000003">
    <property type="protein sequence ID" value="KAF6374268.1"/>
    <property type="molecule type" value="Genomic_DNA"/>
</dbReference>
<dbReference type="GO" id="GO:0000977">
    <property type="term" value="F:RNA polymerase II transcription regulatory region sequence-specific DNA binding"/>
    <property type="evidence" value="ECO:0007669"/>
    <property type="project" value="TreeGrafter"/>
</dbReference>
<dbReference type="PANTHER" id="PTHR46123:SF7">
    <property type="entry name" value="DOUBLE HOMEOBOX PROTEIN A"/>
    <property type="match status" value="1"/>
</dbReference>
<keyword evidence="2 5" id="KW-0238">DNA-binding</keyword>
<dbReference type="InterPro" id="IPR001356">
    <property type="entry name" value="HD"/>
</dbReference>
<proteinExistence type="predicted"/>
<organism evidence="8 9">
    <name type="scientific">Pipistrellus kuhlii</name>
    <name type="common">Kuhl's pipistrelle</name>
    <dbReference type="NCBI Taxonomy" id="59472"/>
    <lineage>
        <taxon>Eukaryota</taxon>
        <taxon>Metazoa</taxon>
        <taxon>Chordata</taxon>
        <taxon>Craniata</taxon>
        <taxon>Vertebrata</taxon>
        <taxon>Euteleostomi</taxon>
        <taxon>Mammalia</taxon>
        <taxon>Eutheria</taxon>
        <taxon>Laurasiatheria</taxon>
        <taxon>Chiroptera</taxon>
        <taxon>Yangochiroptera</taxon>
        <taxon>Vespertilionidae</taxon>
        <taxon>Pipistrellus</taxon>
    </lineage>
</organism>
<evidence type="ECO:0000259" key="7">
    <source>
        <dbReference type="PROSITE" id="PS50071"/>
    </source>
</evidence>
<dbReference type="GO" id="GO:0005634">
    <property type="term" value="C:nucleus"/>
    <property type="evidence" value="ECO:0007669"/>
    <property type="project" value="UniProtKB-SubCell"/>
</dbReference>
<protein>
    <recommendedName>
        <fullName evidence="7">Homeobox domain-containing protein</fullName>
    </recommendedName>
</protein>
<dbReference type="GO" id="GO:0000981">
    <property type="term" value="F:DNA-binding transcription factor activity, RNA polymerase II-specific"/>
    <property type="evidence" value="ECO:0007669"/>
    <property type="project" value="TreeGrafter"/>
</dbReference>
<dbReference type="Proteomes" id="UP000558488">
    <property type="component" value="Unassembled WGS sequence"/>
</dbReference>
<dbReference type="PROSITE" id="PS50071">
    <property type="entry name" value="HOMEOBOX_2"/>
    <property type="match status" value="1"/>
</dbReference>
<keyword evidence="3 5" id="KW-0371">Homeobox</keyword>
<comment type="subcellular location">
    <subcellularLocation>
        <location evidence="1 5 6">Nucleus</location>
    </subcellularLocation>
</comment>
<evidence type="ECO:0000256" key="1">
    <source>
        <dbReference type="ARBA" id="ARBA00004123"/>
    </source>
</evidence>
<keyword evidence="4 5" id="KW-0539">Nucleus</keyword>
<evidence type="ECO:0000256" key="5">
    <source>
        <dbReference type="PROSITE-ProRule" id="PRU00108"/>
    </source>
</evidence>
<dbReference type="Pfam" id="PF00046">
    <property type="entry name" value="Homeodomain"/>
    <property type="match status" value="1"/>
</dbReference>
<reference evidence="8 9" key="1">
    <citation type="journal article" date="2020" name="Nature">
        <title>Six reference-quality genomes reveal evolution of bat adaptations.</title>
        <authorList>
            <person name="Jebb D."/>
            <person name="Huang Z."/>
            <person name="Pippel M."/>
            <person name="Hughes G.M."/>
            <person name="Lavrichenko K."/>
            <person name="Devanna P."/>
            <person name="Winkler S."/>
            <person name="Jermiin L.S."/>
            <person name="Skirmuntt E.C."/>
            <person name="Katzourakis A."/>
            <person name="Burkitt-Gray L."/>
            <person name="Ray D.A."/>
            <person name="Sullivan K.A.M."/>
            <person name="Roscito J.G."/>
            <person name="Kirilenko B.M."/>
            <person name="Davalos L.M."/>
            <person name="Corthals A.P."/>
            <person name="Power M.L."/>
            <person name="Jones G."/>
            <person name="Ransome R.D."/>
            <person name="Dechmann D.K.N."/>
            <person name="Locatelli A.G."/>
            <person name="Puechmaille S.J."/>
            <person name="Fedrigo O."/>
            <person name="Jarvis E.D."/>
            <person name="Hiller M."/>
            <person name="Vernes S.C."/>
            <person name="Myers E.W."/>
            <person name="Teeling E.C."/>
        </authorList>
    </citation>
    <scope>NUCLEOTIDE SEQUENCE [LARGE SCALE GENOMIC DNA]</scope>
    <source>
        <strain evidence="8">MPipKuh1</strain>
        <tissue evidence="8">Flight muscle</tissue>
    </source>
</reference>
<dbReference type="InterPro" id="IPR009057">
    <property type="entry name" value="Homeodomain-like_sf"/>
</dbReference>
<evidence type="ECO:0000256" key="2">
    <source>
        <dbReference type="ARBA" id="ARBA00023125"/>
    </source>
</evidence>
<evidence type="ECO:0000313" key="8">
    <source>
        <dbReference type="EMBL" id="KAF6374268.1"/>
    </source>
</evidence>
<feature type="domain" description="Homeobox" evidence="7">
    <location>
        <begin position="28"/>
        <end position="88"/>
    </location>
</feature>
<dbReference type="SMART" id="SM00389">
    <property type="entry name" value="HOX"/>
    <property type="match status" value="1"/>
</dbReference>
<evidence type="ECO:0000256" key="6">
    <source>
        <dbReference type="RuleBase" id="RU000682"/>
    </source>
</evidence>
<dbReference type="PANTHER" id="PTHR46123">
    <property type="entry name" value="MIX-TYPE HOMEOBOX GENE 1-RELATED"/>
    <property type="match status" value="1"/>
</dbReference>
<evidence type="ECO:0000256" key="4">
    <source>
        <dbReference type="ARBA" id="ARBA00023242"/>
    </source>
</evidence>
<dbReference type="CDD" id="cd00086">
    <property type="entry name" value="homeodomain"/>
    <property type="match status" value="1"/>
</dbReference>
<dbReference type="AlphaFoldDB" id="A0A7J7ZJL0"/>
<feature type="DNA-binding region" description="Homeobox" evidence="5">
    <location>
        <begin position="30"/>
        <end position="89"/>
    </location>
</feature>
<accession>A0A7J7ZJL0</accession>
<comment type="caution">
    <text evidence="8">The sequence shown here is derived from an EMBL/GenBank/DDBJ whole genome shotgun (WGS) entry which is preliminary data.</text>
</comment>
<keyword evidence="9" id="KW-1185">Reference proteome</keyword>
<dbReference type="InterPro" id="IPR051306">
    <property type="entry name" value="Homeobox_regulator"/>
</dbReference>